<dbReference type="SUPFAM" id="SSF55073">
    <property type="entry name" value="Nucleotide cyclase"/>
    <property type="match status" value="1"/>
</dbReference>
<dbReference type="EMBL" id="JAKILK010000002">
    <property type="protein sequence ID" value="MCL1116771.1"/>
    <property type="molecule type" value="Genomic_DNA"/>
</dbReference>
<dbReference type="PROSITE" id="PS50887">
    <property type="entry name" value="GGDEF"/>
    <property type="match status" value="1"/>
</dbReference>
<dbReference type="Gene3D" id="3.30.450.20">
    <property type="entry name" value="PAS domain"/>
    <property type="match status" value="2"/>
</dbReference>
<keyword evidence="5" id="KW-0808">Transferase</keyword>
<feature type="domain" description="GGDEF" evidence="4">
    <location>
        <begin position="377"/>
        <end position="508"/>
    </location>
</feature>
<feature type="transmembrane region" description="Helical" evidence="3">
    <location>
        <begin position="316"/>
        <end position="334"/>
    </location>
</feature>
<dbReference type="RefSeq" id="WP_188840337.1">
    <property type="nucleotide sequence ID" value="NZ_BMOT01000002.1"/>
</dbReference>
<dbReference type="Proteomes" id="UP001203212">
    <property type="component" value="Unassembled WGS sequence"/>
</dbReference>
<organism evidence="5 6">
    <name type="scientific">Shewanella aestuarii</name>
    <dbReference type="NCBI Taxonomy" id="1028752"/>
    <lineage>
        <taxon>Bacteria</taxon>
        <taxon>Pseudomonadati</taxon>
        <taxon>Pseudomonadota</taxon>
        <taxon>Gammaproteobacteria</taxon>
        <taxon>Alteromonadales</taxon>
        <taxon>Shewanellaceae</taxon>
        <taxon>Shewanella</taxon>
    </lineage>
</organism>
<dbReference type="InterPro" id="IPR050469">
    <property type="entry name" value="Diguanylate_Cyclase"/>
</dbReference>
<evidence type="ECO:0000313" key="6">
    <source>
        <dbReference type="Proteomes" id="UP001203212"/>
    </source>
</evidence>
<dbReference type="Pfam" id="PF00990">
    <property type="entry name" value="GGDEF"/>
    <property type="match status" value="1"/>
</dbReference>
<dbReference type="InterPro" id="IPR029787">
    <property type="entry name" value="Nucleotide_cyclase"/>
</dbReference>
<dbReference type="EC" id="2.7.7.65" evidence="1"/>
<keyword evidence="5" id="KW-0548">Nucleotidyltransferase</keyword>
<dbReference type="Gene3D" id="3.30.70.270">
    <property type="match status" value="1"/>
</dbReference>
<dbReference type="InterPro" id="IPR043128">
    <property type="entry name" value="Rev_trsase/Diguanyl_cyclase"/>
</dbReference>
<evidence type="ECO:0000256" key="2">
    <source>
        <dbReference type="ARBA" id="ARBA00034247"/>
    </source>
</evidence>
<dbReference type="GO" id="GO:0052621">
    <property type="term" value="F:diguanylate cyclase activity"/>
    <property type="evidence" value="ECO:0007669"/>
    <property type="project" value="UniProtKB-EC"/>
</dbReference>
<evidence type="ECO:0000259" key="4">
    <source>
        <dbReference type="PROSITE" id="PS50887"/>
    </source>
</evidence>
<comment type="caution">
    <text evidence="5">The sequence shown here is derived from an EMBL/GenBank/DDBJ whole genome shotgun (WGS) entry which is preliminary data.</text>
</comment>
<keyword evidence="6" id="KW-1185">Reference proteome</keyword>
<reference evidence="5 6" key="1">
    <citation type="submission" date="2022-01" db="EMBL/GenBank/DDBJ databases">
        <title>Whole genome-based taxonomy of the Shewanellaceae.</title>
        <authorList>
            <person name="Martin-Rodriguez A.J."/>
        </authorList>
    </citation>
    <scope>NUCLEOTIDE SEQUENCE [LARGE SCALE GENOMIC DNA]</scope>
    <source>
        <strain evidence="5 6">JCM 17801</strain>
    </source>
</reference>
<keyword evidence="3" id="KW-1133">Transmembrane helix</keyword>
<keyword evidence="3" id="KW-0812">Transmembrane</keyword>
<evidence type="ECO:0000256" key="1">
    <source>
        <dbReference type="ARBA" id="ARBA00012528"/>
    </source>
</evidence>
<evidence type="ECO:0000313" key="5">
    <source>
        <dbReference type="EMBL" id="MCL1116771.1"/>
    </source>
</evidence>
<dbReference type="InterPro" id="IPR000160">
    <property type="entry name" value="GGDEF_dom"/>
</dbReference>
<gene>
    <name evidence="5" type="ORF">L2689_05855</name>
</gene>
<comment type="catalytic activity">
    <reaction evidence="2">
        <text>2 GTP = 3',3'-c-di-GMP + 2 diphosphate</text>
        <dbReference type="Rhea" id="RHEA:24898"/>
        <dbReference type="ChEBI" id="CHEBI:33019"/>
        <dbReference type="ChEBI" id="CHEBI:37565"/>
        <dbReference type="ChEBI" id="CHEBI:58805"/>
        <dbReference type="EC" id="2.7.7.65"/>
    </reaction>
</comment>
<dbReference type="SMART" id="SM00267">
    <property type="entry name" value="GGDEF"/>
    <property type="match status" value="1"/>
</dbReference>
<protein>
    <recommendedName>
        <fullName evidence="1">diguanylate cyclase</fullName>
        <ecNumber evidence="1">2.7.7.65</ecNumber>
    </recommendedName>
</protein>
<proteinExistence type="predicted"/>
<sequence>MKIFYFLIIILWGGVLTIVYNQGHKSVENQLISSLKSNEREIGQMLDVAIAYNESITEQLILNFDLDDQSSPHPLIASFKNFPAINTYGLQGDETFAGKPLKANLTGAGSLADVDAEEWSEINAVLGLNLSAPIAAKGQQFLWSYYTSQKGFILLSPSVPTEQFHFAEYIYSKPFWKIATPEQNPTKETVVSDLYDDAAGAGLMISISTPVYYRDTFKGAVSLDVGLEYLNNVLHSDLLVLENNISLISDKGKVVANKAFKDLDDIGFELNDQVLNYQLVQFSGGYYILSNQVKGKFYIAYQLSDEQLQNLVVENIYGRLVIVSMFVIILWLLVKLFDMLCKTRKLADLDGLSKLYNRMCLERLSNDAIEAAIKNDQPISVIMIDIDFFKQLNDEHGHHAGDQGIINVASVIKRNVRKVDIVGRYGGEEFLITVPNTNLETATYLAERIRTEIERSIFYGDTKVTVSIGVAECKAFNLNSFQELCKKADLALYQAKENGRNKCVVYSHEMEIYNQRHS</sequence>
<name>A0ABT0KZ75_9GAMM</name>
<dbReference type="PANTHER" id="PTHR45138">
    <property type="entry name" value="REGULATORY COMPONENTS OF SENSORY TRANSDUCTION SYSTEM"/>
    <property type="match status" value="1"/>
</dbReference>
<dbReference type="NCBIfam" id="TIGR00254">
    <property type="entry name" value="GGDEF"/>
    <property type="match status" value="1"/>
</dbReference>
<dbReference type="CDD" id="cd01949">
    <property type="entry name" value="GGDEF"/>
    <property type="match status" value="1"/>
</dbReference>
<dbReference type="PANTHER" id="PTHR45138:SF9">
    <property type="entry name" value="DIGUANYLATE CYCLASE DGCM-RELATED"/>
    <property type="match status" value="1"/>
</dbReference>
<accession>A0ABT0KZ75</accession>
<keyword evidence="3" id="KW-0472">Membrane</keyword>
<evidence type="ECO:0000256" key="3">
    <source>
        <dbReference type="SAM" id="Phobius"/>
    </source>
</evidence>